<sequence>MTRLAHAGFYHNPTTQQKDRCTCFLCGCSIKQIDTSEDPISLHATVNSSCPLVIVHESSTGNLMGEETIWSSFINGARKKTFGEWWPKVGKKWELCAVEKMAQAGFSYNADTSSLDNVVCKYCSLELDGWEVGDDPKTEHLNRKPNCPFLNPPTKIAAKTTRENVIVEEKKGKRTRSQLSPKKPKENSKKKYLKVRKCTEENIPSNSDEENKFSENVRKKGLEKKKMSKEIDFDFGREKEKETIRDELSISERKIDINTPDDGDHMDETTSSKIVEENSDASACTSAIKRVRPTRKKKEVDNRSDEVPKKKGRKKKVNLEDSIDVNSNVSNFSNSLNSTICSRIDISDESNTENSLALSESSILSTASARECRLRSRAEKRDANAAAVLKTRKKGVKKMLEDNYSEDEISRSVIDESINKLAKFFESNDESTKYEKVTFLNDLNLRNDENAIPITLSEKENDEKEDSMNNKTVIVDSESAVGVDTEIVRFSKFEESIIENSHVIELSDKEDSTVMISKKRTADVTASSATLKNSPKQKKKKLNITAGELGSKTLQNERPSDLTCGKKENIEDSCEIETFTTKKVEISNFGRNDTEKFVKVPSAQIENFEDIIFDLFTLHKNKNIEEIKGKEDAFNKYLNIEDINLQKVLLNSNFTIKDLLIYALNDIVKKNLKAREVEMCKFLNDKVEFELGRIKQMIGKVA</sequence>
<evidence type="ECO:0000313" key="5">
    <source>
        <dbReference type="Proteomes" id="UP001211065"/>
    </source>
</evidence>
<feature type="region of interest" description="Disordered" evidence="3">
    <location>
        <begin position="170"/>
        <end position="191"/>
    </location>
</feature>
<dbReference type="EMBL" id="JADGJW010000217">
    <property type="protein sequence ID" value="KAJ3221647.1"/>
    <property type="molecule type" value="Genomic_DNA"/>
</dbReference>
<evidence type="ECO:0000256" key="1">
    <source>
        <dbReference type="ARBA" id="ARBA00022723"/>
    </source>
</evidence>
<feature type="compositionally biased region" description="Basic and acidic residues" evidence="3">
    <location>
        <begin position="298"/>
        <end position="309"/>
    </location>
</feature>
<gene>
    <name evidence="4" type="ORF">HK099_003271</name>
</gene>
<accession>A0AAD5XWC1</accession>
<keyword evidence="2" id="KW-0862">Zinc</keyword>
<dbReference type="PANTHER" id="PTHR46771:SF5">
    <property type="entry name" value="DETERIN"/>
    <property type="match status" value="1"/>
</dbReference>
<evidence type="ECO:0000256" key="3">
    <source>
        <dbReference type="SAM" id="MobiDB-lite"/>
    </source>
</evidence>
<organism evidence="4 5">
    <name type="scientific">Clydaea vesicula</name>
    <dbReference type="NCBI Taxonomy" id="447962"/>
    <lineage>
        <taxon>Eukaryota</taxon>
        <taxon>Fungi</taxon>
        <taxon>Fungi incertae sedis</taxon>
        <taxon>Chytridiomycota</taxon>
        <taxon>Chytridiomycota incertae sedis</taxon>
        <taxon>Chytridiomycetes</taxon>
        <taxon>Lobulomycetales</taxon>
        <taxon>Lobulomycetaceae</taxon>
        <taxon>Clydaea</taxon>
    </lineage>
</organism>
<dbReference type="Proteomes" id="UP001211065">
    <property type="component" value="Unassembled WGS sequence"/>
</dbReference>
<dbReference type="Pfam" id="PF00653">
    <property type="entry name" value="BIR"/>
    <property type="match status" value="2"/>
</dbReference>
<dbReference type="GO" id="GO:0046872">
    <property type="term" value="F:metal ion binding"/>
    <property type="evidence" value="ECO:0007669"/>
    <property type="project" value="UniProtKB-KW"/>
</dbReference>
<dbReference type="InterPro" id="IPR001370">
    <property type="entry name" value="BIR_rpt"/>
</dbReference>
<evidence type="ECO:0008006" key="6">
    <source>
        <dbReference type="Google" id="ProtNLM"/>
    </source>
</evidence>
<dbReference type="CDD" id="cd00022">
    <property type="entry name" value="BIR"/>
    <property type="match status" value="1"/>
</dbReference>
<proteinExistence type="predicted"/>
<reference evidence="4" key="1">
    <citation type="submission" date="2020-05" db="EMBL/GenBank/DDBJ databases">
        <title>Phylogenomic resolution of chytrid fungi.</title>
        <authorList>
            <person name="Stajich J.E."/>
            <person name="Amses K."/>
            <person name="Simmons R."/>
            <person name="Seto K."/>
            <person name="Myers J."/>
            <person name="Bonds A."/>
            <person name="Quandt C.A."/>
            <person name="Barry K."/>
            <person name="Liu P."/>
            <person name="Grigoriev I."/>
            <person name="Longcore J.E."/>
            <person name="James T.Y."/>
        </authorList>
    </citation>
    <scope>NUCLEOTIDE SEQUENCE</scope>
    <source>
        <strain evidence="4">JEL0476</strain>
    </source>
</reference>
<dbReference type="AlphaFoldDB" id="A0AAD5XWC1"/>
<dbReference type="SUPFAM" id="SSF57924">
    <property type="entry name" value="Inhibitor of apoptosis (IAP) repeat"/>
    <property type="match status" value="2"/>
</dbReference>
<dbReference type="PANTHER" id="PTHR46771">
    <property type="entry name" value="DETERIN"/>
    <property type="match status" value="1"/>
</dbReference>
<evidence type="ECO:0000313" key="4">
    <source>
        <dbReference type="EMBL" id="KAJ3221647.1"/>
    </source>
</evidence>
<evidence type="ECO:0000256" key="2">
    <source>
        <dbReference type="ARBA" id="ARBA00022833"/>
    </source>
</evidence>
<feature type="region of interest" description="Disordered" evidence="3">
    <location>
        <begin position="273"/>
        <end position="316"/>
    </location>
</feature>
<protein>
    <recommendedName>
        <fullName evidence="6">Inhibitor of apoptosis repeat-containing protein</fullName>
    </recommendedName>
</protein>
<dbReference type="SMART" id="SM00238">
    <property type="entry name" value="BIR"/>
    <property type="match status" value="2"/>
</dbReference>
<name>A0AAD5XWC1_9FUNG</name>
<dbReference type="InterPro" id="IPR051190">
    <property type="entry name" value="Baculoviral_IAP"/>
</dbReference>
<keyword evidence="1" id="KW-0479">Metal-binding</keyword>
<dbReference type="Gene3D" id="1.10.1170.10">
    <property type="entry name" value="Inhibitor Of Apoptosis Protein (2mihbC-IAP-1), Chain A"/>
    <property type="match status" value="2"/>
</dbReference>
<keyword evidence="5" id="KW-1185">Reference proteome</keyword>
<dbReference type="PROSITE" id="PS50143">
    <property type="entry name" value="BIR_REPEAT_2"/>
    <property type="match status" value="2"/>
</dbReference>
<comment type="caution">
    <text evidence="4">The sequence shown here is derived from an EMBL/GenBank/DDBJ whole genome shotgun (WGS) entry which is preliminary data.</text>
</comment>